<keyword evidence="2" id="KW-0472">Membrane</keyword>
<protein>
    <submittedName>
        <fullName evidence="3">Uncharacterized protein</fullName>
    </submittedName>
</protein>
<name>A0A1M7K8B1_9RHOB</name>
<feature type="region of interest" description="Disordered" evidence="1">
    <location>
        <begin position="56"/>
        <end position="76"/>
    </location>
</feature>
<dbReference type="EMBL" id="FRCB01000010">
    <property type="protein sequence ID" value="SHM61496.1"/>
    <property type="molecule type" value="Genomic_DNA"/>
</dbReference>
<keyword evidence="4" id="KW-1185">Reference proteome</keyword>
<keyword evidence="2" id="KW-1133">Transmembrane helix</keyword>
<keyword evidence="2" id="KW-0812">Transmembrane</keyword>
<reference evidence="3 4" key="1">
    <citation type="submission" date="2016-11" db="EMBL/GenBank/DDBJ databases">
        <authorList>
            <person name="Varghese N."/>
            <person name="Submissions S."/>
        </authorList>
    </citation>
    <scope>NUCLEOTIDE SEQUENCE [LARGE SCALE GENOMIC DNA]</scope>
    <source>
        <strain evidence="3 4">DSM 28249</strain>
    </source>
</reference>
<accession>A0A1M7K8B1</accession>
<proteinExistence type="predicted"/>
<organism evidence="3 4">
    <name type="scientific">Roseovarius litoreus</name>
    <dbReference type="NCBI Taxonomy" id="1155722"/>
    <lineage>
        <taxon>Bacteria</taxon>
        <taxon>Pseudomonadati</taxon>
        <taxon>Pseudomonadota</taxon>
        <taxon>Alphaproteobacteria</taxon>
        <taxon>Rhodobacterales</taxon>
        <taxon>Roseobacteraceae</taxon>
        <taxon>Roseovarius</taxon>
    </lineage>
</organism>
<feature type="transmembrane region" description="Helical" evidence="2">
    <location>
        <begin position="30"/>
        <end position="51"/>
    </location>
</feature>
<dbReference type="AlphaFoldDB" id="A0A1M7K8B1"/>
<evidence type="ECO:0000256" key="2">
    <source>
        <dbReference type="SAM" id="Phobius"/>
    </source>
</evidence>
<sequence length="76" mass="7637">MMIGFVVLAVMTGLVTGVGAMVMGHGVLAAMGIYAGTGVLVLMGLIAQAMLETPQDGRETAMEGGVTASSRAGRRP</sequence>
<evidence type="ECO:0000313" key="4">
    <source>
        <dbReference type="Proteomes" id="UP000322545"/>
    </source>
</evidence>
<evidence type="ECO:0000313" key="3">
    <source>
        <dbReference type="EMBL" id="SHM61496.1"/>
    </source>
</evidence>
<evidence type="ECO:0000256" key="1">
    <source>
        <dbReference type="SAM" id="MobiDB-lite"/>
    </source>
</evidence>
<gene>
    <name evidence="3" type="ORF">SAMN05443432_11021</name>
</gene>
<dbReference type="Proteomes" id="UP000322545">
    <property type="component" value="Unassembled WGS sequence"/>
</dbReference>
<dbReference type="RefSeq" id="WP_149780587.1">
    <property type="nucleotide sequence ID" value="NZ_FRCB01000010.1"/>
</dbReference>